<evidence type="ECO:0000259" key="2">
    <source>
        <dbReference type="PROSITE" id="PS50975"/>
    </source>
</evidence>
<dbReference type="KEGG" id="mbas:ALGA_0494"/>
<protein>
    <recommendedName>
        <fullName evidence="2">ATP-grasp domain-containing protein</fullName>
    </recommendedName>
</protein>
<evidence type="ECO:0000313" key="3">
    <source>
        <dbReference type="EMBL" id="BAX78887.1"/>
    </source>
</evidence>
<dbReference type="PROSITE" id="PS50975">
    <property type="entry name" value="ATP_GRASP"/>
    <property type="match status" value="1"/>
</dbReference>
<dbReference type="SUPFAM" id="SSF56059">
    <property type="entry name" value="Glutathione synthetase ATP-binding domain-like"/>
    <property type="match status" value="1"/>
</dbReference>
<evidence type="ECO:0000256" key="1">
    <source>
        <dbReference type="PROSITE-ProRule" id="PRU00409"/>
    </source>
</evidence>
<dbReference type="OrthoDB" id="5420347at2"/>
<dbReference type="EMBL" id="AP018042">
    <property type="protein sequence ID" value="BAX78887.1"/>
    <property type="molecule type" value="Genomic_DNA"/>
</dbReference>
<dbReference type="SUPFAM" id="SSF51905">
    <property type="entry name" value="FAD/NAD(P)-binding domain"/>
    <property type="match status" value="1"/>
</dbReference>
<keyword evidence="1" id="KW-0067">ATP-binding</keyword>
<organism evidence="3 4">
    <name type="scientific">Labilibaculum antarcticum</name>
    <dbReference type="NCBI Taxonomy" id="1717717"/>
    <lineage>
        <taxon>Bacteria</taxon>
        <taxon>Pseudomonadati</taxon>
        <taxon>Bacteroidota</taxon>
        <taxon>Bacteroidia</taxon>
        <taxon>Marinilabiliales</taxon>
        <taxon>Marinifilaceae</taxon>
        <taxon>Labilibaculum</taxon>
    </lineage>
</organism>
<evidence type="ECO:0000313" key="4">
    <source>
        <dbReference type="Proteomes" id="UP000218267"/>
    </source>
</evidence>
<sequence>MTLIQKQMVIVGAGPQALFLVREYSRIGYSVTLIGRRNEIAMYSCYAVKVPVTTEEDLIQALTDLAAKSQLLDCIVASGFYLSFLMNHFPNFFTIFNVFPKDVEALAVFLNKLNTYQLAEEITCKYPKSILLSQLDEDTDYKSIKFPQIVKWNQDIYLYQNPSFKTCLVKDVKELKNLVQTLIGREKESLVMQEYLGTDLQNNFSFGAYFDQGKLVAGICVNEVRHYRSGVSSVVEEYRGKYSQLIEEESVQLIGKTSFTGFLDVEFKIFNGEPYLLEVNPRPFGFIKIMKLKYPDLIPFIVGECAGNRKNPKQVQWMNMLRDMVLAVKNPLKIVHMFSVLLNFNSRTFDVWDIRDLKPFFQQVKR</sequence>
<dbReference type="GO" id="GO:0005524">
    <property type="term" value="F:ATP binding"/>
    <property type="evidence" value="ECO:0007669"/>
    <property type="project" value="UniProtKB-UniRule"/>
</dbReference>
<dbReference type="RefSeq" id="WP_096427800.1">
    <property type="nucleotide sequence ID" value="NZ_AP018042.1"/>
</dbReference>
<keyword evidence="4" id="KW-1185">Reference proteome</keyword>
<dbReference type="GO" id="GO:0046872">
    <property type="term" value="F:metal ion binding"/>
    <property type="evidence" value="ECO:0007669"/>
    <property type="project" value="InterPro"/>
</dbReference>
<dbReference type="AlphaFoldDB" id="A0A1Y1CEV5"/>
<proteinExistence type="predicted"/>
<reference evidence="4" key="2">
    <citation type="journal article" date="2020" name="Antonie Van Leeuwenhoek">
        <title>Labilibaculum antarcticum sp. nov., a novel facultative anaerobic, psychrotorelant bacterium isolated from marine sediment of Antarctica.</title>
        <authorList>
            <person name="Watanabe M."/>
            <person name="Kojima H."/>
            <person name="Fukui M."/>
        </authorList>
    </citation>
    <scope>NUCLEOTIDE SEQUENCE [LARGE SCALE GENOMIC DNA]</scope>
    <source>
        <strain evidence="4">SPP2</strain>
    </source>
</reference>
<dbReference type="Proteomes" id="UP000218267">
    <property type="component" value="Chromosome"/>
</dbReference>
<accession>A0A1Y1CEV5</accession>
<keyword evidence="1" id="KW-0547">Nucleotide-binding</keyword>
<dbReference type="Gene3D" id="3.30.470.20">
    <property type="entry name" value="ATP-grasp fold, B domain"/>
    <property type="match status" value="1"/>
</dbReference>
<dbReference type="InterPro" id="IPR036188">
    <property type="entry name" value="FAD/NAD-bd_sf"/>
</dbReference>
<dbReference type="InterPro" id="IPR011761">
    <property type="entry name" value="ATP-grasp"/>
</dbReference>
<reference evidence="3 4" key="1">
    <citation type="journal article" date="2018" name="Mar. Genomics">
        <title>Complete genome sequence of Marinifilaceae bacterium strain SPP2, isolated from the Antarctic marine sediment.</title>
        <authorList>
            <person name="Watanabe M."/>
            <person name="Kojima H."/>
            <person name="Fukui M."/>
        </authorList>
    </citation>
    <scope>NUCLEOTIDE SEQUENCE [LARGE SCALE GENOMIC DNA]</scope>
    <source>
        <strain evidence="3 4">SPP2</strain>
    </source>
</reference>
<feature type="domain" description="ATP-grasp" evidence="2">
    <location>
        <begin position="116"/>
        <end position="306"/>
    </location>
</feature>
<name>A0A1Y1CEV5_9BACT</name>
<gene>
    <name evidence="3" type="ORF">ALGA_0494</name>
</gene>